<evidence type="ECO:0000256" key="1">
    <source>
        <dbReference type="RuleBase" id="RU363044"/>
    </source>
</evidence>
<sequence>MIDESRIEGLSVIAVASTGIAATFLRYGRTAHIAFSLLLKGLRANSVAGVDASSDKAKMLRDVEVIIWNEISMQTRYAVE</sequence>
<keyword evidence="1" id="KW-0067">ATP-binding</keyword>
<evidence type="ECO:0000313" key="4">
    <source>
        <dbReference type="Proteomes" id="UP000271889"/>
    </source>
</evidence>
<dbReference type="GO" id="GO:0005524">
    <property type="term" value="F:ATP binding"/>
    <property type="evidence" value="ECO:0007669"/>
    <property type="project" value="UniProtKB-KW"/>
</dbReference>
<dbReference type="OrthoDB" id="272985at2759"/>
<dbReference type="Pfam" id="PF05970">
    <property type="entry name" value="PIF1"/>
    <property type="match status" value="1"/>
</dbReference>
<keyword evidence="1" id="KW-0347">Helicase</keyword>
<keyword evidence="1" id="KW-0233">DNA recombination</keyword>
<dbReference type="InterPro" id="IPR010285">
    <property type="entry name" value="DNA_helicase_pif1-like_DEAD"/>
</dbReference>
<accession>A0A3P6TDF0</accession>
<comment type="similarity">
    <text evidence="1">Belongs to the helicase family.</text>
</comment>
<dbReference type="PANTHER" id="PTHR10492:SF57">
    <property type="entry name" value="ATP-DEPENDENT DNA HELICASE"/>
    <property type="match status" value="1"/>
</dbReference>
<gene>
    <name evidence="3" type="ORF">CGOC_LOCUS8081</name>
</gene>
<dbReference type="Proteomes" id="UP000271889">
    <property type="component" value="Unassembled WGS sequence"/>
</dbReference>
<evidence type="ECO:0000259" key="2">
    <source>
        <dbReference type="Pfam" id="PF05970"/>
    </source>
</evidence>
<keyword evidence="1" id="KW-0234">DNA repair</keyword>
<proteinExistence type="inferred from homology"/>
<dbReference type="InterPro" id="IPR027417">
    <property type="entry name" value="P-loop_NTPase"/>
</dbReference>
<keyword evidence="1" id="KW-0227">DNA damage</keyword>
<comment type="catalytic activity">
    <reaction evidence="1">
        <text>ATP + H2O = ADP + phosphate + H(+)</text>
        <dbReference type="Rhea" id="RHEA:13065"/>
        <dbReference type="ChEBI" id="CHEBI:15377"/>
        <dbReference type="ChEBI" id="CHEBI:15378"/>
        <dbReference type="ChEBI" id="CHEBI:30616"/>
        <dbReference type="ChEBI" id="CHEBI:43474"/>
        <dbReference type="ChEBI" id="CHEBI:456216"/>
        <dbReference type="EC" id="5.6.2.3"/>
    </reaction>
</comment>
<dbReference type="GO" id="GO:0000723">
    <property type="term" value="P:telomere maintenance"/>
    <property type="evidence" value="ECO:0007669"/>
    <property type="project" value="InterPro"/>
</dbReference>
<keyword evidence="4" id="KW-1185">Reference proteome</keyword>
<dbReference type="EC" id="5.6.2.3" evidence="1"/>
<organism evidence="3 4">
    <name type="scientific">Cylicostephanus goldi</name>
    <name type="common">Nematode worm</name>
    <dbReference type="NCBI Taxonomy" id="71465"/>
    <lineage>
        <taxon>Eukaryota</taxon>
        <taxon>Metazoa</taxon>
        <taxon>Ecdysozoa</taxon>
        <taxon>Nematoda</taxon>
        <taxon>Chromadorea</taxon>
        <taxon>Rhabditida</taxon>
        <taxon>Rhabditina</taxon>
        <taxon>Rhabditomorpha</taxon>
        <taxon>Strongyloidea</taxon>
        <taxon>Strongylidae</taxon>
        <taxon>Cylicostephanus</taxon>
    </lineage>
</organism>
<dbReference type="GO" id="GO:0006281">
    <property type="term" value="P:DNA repair"/>
    <property type="evidence" value="ECO:0007669"/>
    <property type="project" value="UniProtKB-KW"/>
</dbReference>
<dbReference type="PANTHER" id="PTHR10492">
    <property type="match status" value="1"/>
</dbReference>
<dbReference type="GO" id="GO:0016887">
    <property type="term" value="F:ATP hydrolysis activity"/>
    <property type="evidence" value="ECO:0007669"/>
    <property type="project" value="RHEA"/>
</dbReference>
<dbReference type="GO" id="GO:0043139">
    <property type="term" value="F:5'-3' DNA helicase activity"/>
    <property type="evidence" value="ECO:0007669"/>
    <property type="project" value="UniProtKB-EC"/>
</dbReference>
<dbReference type="GO" id="GO:0006310">
    <property type="term" value="P:DNA recombination"/>
    <property type="evidence" value="ECO:0007669"/>
    <property type="project" value="UniProtKB-KW"/>
</dbReference>
<dbReference type="AlphaFoldDB" id="A0A3P6TDF0"/>
<dbReference type="Gene3D" id="3.40.50.300">
    <property type="entry name" value="P-loop containing nucleotide triphosphate hydrolases"/>
    <property type="match status" value="1"/>
</dbReference>
<dbReference type="EMBL" id="UYRV01029082">
    <property type="protein sequence ID" value="VDK83087.1"/>
    <property type="molecule type" value="Genomic_DNA"/>
</dbReference>
<keyword evidence="1" id="KW-0378">Hydrolase</keyword>
<evidence type="ECO:0000313" key="3">
    <source>
        <dbReference type="EMBL" id="VDK83087.1"/>
    </source>
</evidence>
<reference evidence="3 4" key="1">
    <citation type="submission" date="2018-11" db="EMBL/GenBank/DDBJ databases">
        <authorList>
            <consortium name="Pathogen Informatics"/>
        </authorList>
    </citation>
    <scope>NUCLEOTIDE SEQUENCE [LARGE SCALE GENOMIC DNA]</scope>
</reference>
<comment type="cofactor">
    <cofactor evidence="1">
        <name>Mg(2+)</name>
        <dbReference type="ChEBI" id="CHEBI:18420"/>
    </cofactor>
</comment>
<feature type="domain" description="DNA helicase Pif1-like DEAD-box helicase" evidence="2">
    <location>
        <begin position="5"/>
        <end position="78"/>
    </location>
</feature>
<name>A0A3P6TDF0_CYLGO</name>
<protein>
    <recommendedName>
        <fullName evidence="1">ATP-dependent DNA helicase</fullName>
        <ecNumber evidence="1">5.6.2.3</ecNumber>
    </recommendedName>
</protein>
<keyword evidence="1" id="KW-0547">Nucleotide-binding</keyword>